<sequence length="109" mass="12330">MSSDEALASRARRLSAWQVDCAALLGQADAFVVVSWWQETSSDGRAGDYEYEHRPTLNDALDTYREYEDGEFRRARAVGIFAVKDGLPIGGRLEATQIMRLMRETRRAT</sequence>
<keyword evidence="2" id="KW-1185">Reference proteome</keyword>
<dbReference type="EMBL" id="BKAJ01000069">
    <property type="protein sequence ID" value="GEP56707.1"/>
    <property type="molecule type" value="Genomic_DNA"/>
</dbReference>
<evidence type="ECO:0000313" key="2">
    <source>
        <dbReference type="Proteomes" id="UP000321058"/>
    </source>
</evidence>
<dbReference type="AlphaFoldDB" id="A0A512NCN1"/>
<gene>
    <name evidence="1" type="ORF">RSO01_38730</name>
</gene>
<accession>A0A512NCN1</accession>
<name>A0A512NCN1_9HYPH</name>
<protein>
    <submittedName>
        <fullName evidence="1">Uncharacterized protein</fullName>
    </submittedName>
</protein>
<organism evidence="1 2">
    <name type="scientific">Reyranella soli</name>
    <dbReference type="NCBI Taxonomy" id="1230389"/>
    <lineage>
        <taxon>Bacteria</taxon>
        <taxon>Pseudomonadati</taxon>
        <taxon>Pseudomonadota</taxon>
        <taxon>Alphaproteobacteria</taxon>
        <taxon>Hyphomicrobiales</taxon>
        <taxon>Reyranellaceae</taxon>
        <taxon>Reyranella</taxon>
    </lineage>
</organism>
<reference evidence="1 2" key="1">
    <citation type="submission" date="2019-07" db="EMBL/GenBank/DDBJ databases">
        <title>Whole genome shotgun sequence of Reyranella soli NBRC 108950.</title>
        <authorList>
            <person name="Hosoyama A."/>
            <person name="Uohara A."/>
            <person name="Ohji S."/>
            <person name="Ichikawa N."/>
        </authorList>
    </citation>
    <scope>NUCLEOTIDE SEQUENCE [LARGE SCALE GENOMIC DNA]</scope>
    <source>
        <strain evidence="1 2">NBRC 108950</strain>
    </source>
</reference>
<dbReference type="OrthoDB" id="9857413at2"/>
<dbReference type="RefSeq" id="WP_147150913.1">
    <property type="nucleotide sequence ID" value="NZ_BKAJ01000069.1"/>
</dbReference>
<dbReference type="Proteomes" id="UP000321058">
    <property type="component" value="Unassembled WGS sequence"/>
</dbReference>
<proteinExistence type="predicted"/>
<comment type="caution">
    <text evidence="1">The sequence shown here is derived from an EMBL/GenBank/DDBJ whole genome shotgun (WGS) entry which is preliminary data.</text>
</comment>
<evidence type="ECO:0000313" key="1">
    <source>
        <dbReference type="EMBL" id="GEP56707.1"/>
    </source>
</evidence>